<reference evidence="2 3" key="1">
    <citation type="submission" date="2020-08" db="EMBL/GenBank/DDBJ databases">
        <authorList>
            <person name="Liu C."/>
            <person name="Sun Q."/>
        </authorList>
    </citation>
    <scope>NUCLEOTIDE SEQUENCE [LARGE SCALE GENOMIC DNA]</scope>
    <source>
        <strain evidence="2 3">L34</strain>
    </source>
</reference>
<keyword evidence="3" id="KW-1185">Reference proteome</keyword>
<dbReference type="Proteomes" id="UP000649075">
    <property type="component" value="Unassembled WGS sequence"/>
</dbReference>
<dbReference type="EMBL" id="JACRWH010000001">
    <property type="protein sequence ID" value="MBC6011249.1"/>
    <property type="molecule type" value="Genomic_DNA"/>
</dbReference>
<accession>A0ABR7KEZ5</accession>
<dbReference type="RefSeq" id="WP_186998347.1">
    <property type="nucleotide sequence ID" value="NZ_JACRWH010000001.1"/>
</dbReference>
<evidence type="ECO:0000313" key="3">
    <source>
        <dbReference type="Proteomes" id="UP000649075"/>
    </source>
</evidence>
<feature type="transmembrane region" description="Helical" evidence="1">
    <location>
        <begin position="12"/>
        <end position="32"/>
    </location>
</feature>
<evidence type="ECO:0000313" key="2">
    <source>
        <dbReference type="EMBL" id="MBC6011249.1"/>
    </source>
</evidence>
<keyword evidence="1" id="KW-1133">Transmembrane helix</keyword>
<keyword evidence="1" id="KW-0472">Membrane</keyword>
<sequence length="65" mass="7081">MQNEVEKMDMNAMVHLILKAVALAMGIGVAVLSVLNQIDIRSEFGMLGIGLACLAMDSIIKKEYQ</sequence>
<organism evidence="2 3">
    <name type="scientific">Holdemanella hominis</name>
    <dbReference type="NCBI Taxonomy" id="2764327"/>
    <lineage>
        <taxon>Bacteria</taxon>
        <taxon>Bacillati</taxon>
        <taxon>Bacillota</taxon>
        <taxon>Erysipelotrichia</taxon>
        <taxon>Erysipelotrichales</taxon>
        <taxon>Erysipelotrichaceae</taxon>
        <taxon>Holdemanella</taxon>
    </lineage>
</organism>
<protein>
    <submittedName>
        <fullName evidence="2">Uncharacterized protein</fullName>
    </submittedName>
</protein>
<comment type="caution">
    <text evidence="2">The sequence shown here is derived from an EMBL/GenBank/DDBJ whole genome shotgun (WGS) entry which is preliminary data.</text>
</comment>
<gene>
    <name evidence="2" type="ORF">H8911_00565</name>
</gene>
<name>A0ABR7KEZ5_9FIRM</name>
<keyword evidence="1" id="KW-0812">Transmembrane</keyword>
<evidence type="ECO:0000256" key="1">
    <source>
        <dbReference type="SAM" id="Phobius"/>
    </source>
</evidence>
<proteinExistence type="predicted"/>